<reference evidence="2 3" key="1">
    <citation type="journal article" date="2016" name="Sci. Rep.">
        <title>Metabolic traits of an uncultured archaeal lineage -MSBL1- from brine pools of the Red Sea.</title>
        <authorList>
            <person name="Mwirichia R."/>
            <person name="Alam I."/>
            <person name="Rashid M."/>
            <person name="Vinu M."/>
            <person name="Ba-Alawi W."/>
            <person name="Anthony Kamau A."/>
            <person name="Kamanda Ngugi D."/>
            <person name="Goker M."/>
            <person name="Klenk H.P."/>
            <person name="Bajic V."/>
            <person name="Stingl U."/>
        </authorList>
    </citation>
    <scope>NUCLEOTIDE SEQUENCE [LARGE SCALE GENOMIC DNA]</scope>
    <source>
        <strain evidence="2">SCGC-AAA382A20</strain>
    </source>
</reference>
<proteinExistence type="predicted"/>
<dbReference type="EMBL" id="LHYE01000037">
    <property type="protein sequence ID" value="KXB06628.1"/>
    <property type="molecule type" value="Genomic_DNA"/>
</dbReference>
<gene>
    <name evidence="2" type="ORF">AKJ51_03285</name>
</gene>
<feature type="domain" description="Xylose isomerase-like TIM barrel" evidence="1">
    <location>
        <begin position="10"/>
        <end position="163"/>
    </location>
</feature>
<keyword evidence="3" id="KW-1185">Reference proteome</keyword>
<dbReference type="InterPro" id="IPR050312">
    <property type="entry name" value="IolE/XylAMocC-like"/>
</dbReference>
<dbReference type="Gene3D" id="3.20.20.150">
    <property type="entry name" value="Divalent-metal-dependent TIM barrel enzymes"/>
    <property type="match status" value="1"/>
</dbReference>
<sequence length="165" mass="19036">GRYWFRGNEEVFQKCKDWFKNYLEITARYARDKGVTLAVETGSHSADYPGHPKELVRAVEKVKDVGITLDVGHLYLSAPEKEEAREDWIFEQIELVKDFLVSVHLHDNYGLSDDHLPPGRGKINFFPIMEALGKYYDGPIILELWDLSNPVKDVKKSIETIKEVL</sequence>
<dbReference type="AlphaFoldDB" id="A0A133VJJ1"/>
<feature type="non-terminal residue" evidence="2">
    <location>
        <position position="1"/>
    </location>
</feature>
<name>A0A133VJJ1_9EURY</name>
<dbReference type="Proteomes" id="UP000070263">
    <property type="component" value="Unassembled WGS sequence"/>
</dbReference>
<evidence type="ECO:0000313" key="3">
    <source>
        <dbReference type="Proteomes" id="UP000070263"/>
    </source>
</evidence>
<dbReference type="SUPFAM" id="SSF51658">
    <property type="entry name" value="Xylose isomerase-like"/>
    <property type="match status" value="1"/>
</dbReference>
<dbReference type="InterPro" id="IPR036237">
    <property type="entry name" value="Xyl_isomerase-like_sf"/>
</dbReference>
<organism evidence="2 3">
    <name type="scientific">candidate division MSBL1 archaeon SCGC-AAA382A20</name>
    <dbReference type="NCBI Taxonomy" id="1698280"/>
    <lineage>
        <taxon>Archaea</taxon>
        <taxon>Methanobacteriati</taxon>
        <taxon>Methanobacteriota</taxon>
        <taxon>candidate division MSBL1</taxon>
    </lineage>
</organism>
<dbReference type="InterPro" id="IPR013022">
    <property type="entry name" value="Xyl_isomerase-like_TIM-brl"/>
</dbReference>
<comment type="caution">
    <text evidence="2">The sequence shown here is derived from an EMBL/GenBank/DDBJ whole genome shotgun (WGS) entry which is preliminary data.</text>
</comment>
<evidence type="ECO:0000313" key="2">
    <source>
        <dbReference type="EMBL" id="KXB06628.1"/>
    </source>
</evidence>
<dbReference type="Pfam" id="PF01261">
    <property type="entry name" value="AP_endonuc_2"/>
    <property type="match status" value="1"/>
</dbReference>
<evidence type="ECO:0000259" key="1">
    <source>
        <dbReference type="Pfam" id="PF01261"/>
    </source>
</evidence>
<protein>
    <recommendedName>
        <fullName evidence="1">Xylose isomerase-like TIM barrel domain-containing protein</fullName>
    </recommendedName>
</protein>
<dbReference type="PANTHER" id="PTHR12110">
    <property type="entry name" value="HYDROXYPYRUVATE ISOMERASE"/>
    <property type="match status" value="1"/>
</dbReference>
<dbReference type="PANTHER" id="PTHR12110:SF21">
    <property type="entry name" value="XYLOSE ISOMERASE-LIKE TIM BARREL DOMAIN-CONTAINING PROTEIN"/>
    <property type="match status" value="1"/>
</dbReference>
<accession>A0A133VJJ1</accession>